<protein>
    <submittedName>
        <fullName evidence="2">Uncharacterized protein</fullName>
    </submittedName>
</protein>
<feature type="compositionally biased region" description="Pro residues" evidence="1">
    <location>
        <begin position="369"/>
        <end position="379"/>
    </location>
</feature>
<proteinExistence type="predicted"/>
<organism evidence="2 3">
    <name type="scientific">Vitrella brassicaformis (strain CCMP3155)</name>
    <dbReference type="NCBI Taxonomy" id="1169540"/>
    <lineage>
        <taxon>Eukaryota</taxon>
        <taxon>Sar</taxon>
        <taxon>Alveolata</taxon>
        <taxon>Colpodellida</taxon>
        <taxon>Vitrellaceae</taxon>
        <taxon>Vitrella</taxon>
    </lineage>
</organism>
<dbReference type="EMBL" id="CDMY01000275">
    <property type="protein sequence ID" value="CEL99227.1"/>
    <property type="molecule type" value="Genomic_DNA"/>
</dbReference>
<feature type="compositionally biased region" description="Low complexity" evidence="1">
    <location>
        <begin position="390"/>
        <end position="405"/>
    </location>
</feature>
<reference evidence="2 3" key="1">
    <citation type="submission" date="2014-11" db="EMBL/GenBank/DDBJ databases">
        <authorList>
            <person name="Zhu J."/>
            <person name="Qi W."/>
            <person name="Song R."/>
        </authorList>
    </citation>
    <scope>NUCLEOTIDE SEQUENCE [LARGE SCALE GENOMIC DNA]</scope>
</reference>
<name>A0A0G4EN19_VITBC</name>
<evidence type="ECO:0000313" key="3">
    <source>
        <dbReference type="Proteomes" id="UP000041254"/>
    </source>
</evidence>
<keyword evidence="3" id="KW-1185">Reference proteome</keyword>
<dbReference type="VEuPathDB" id="CryptoDB:Vbra_2935"/>
<gene>
    <name evidence="2" type="ORF">Vbra_2935</name>
</gene>
<dbReference type="Proteomes" id="UP000041254">
    <property type="component" value="Unassembled WGS sequence"/>
</dbReference>
<feature type="region of interest" description="Disordered" evidence="1">
    <location>
        <begin position="362"/>
        <end position="444"/>
    </location>
</feature>
<dbReference type="InParanoid" id="A0A0G4EN19"/>
<feature type="compositionally biased region" description="Basic residues" evidence="1">
    <location>
        <begin position="417"/>
        <end position="429"/>
    </location>
</feature>
<sequence length="444" mass="47782">MEEPAHNLVACDAAQLARRYNSSKGKEESMCFPERPDCVVLLSRRSQKDTDKLVTKLQDIASEKALTARRAQDDTTLSAAIESSWSIRQFVAFQLQMHLAKSSWIRVEQDPTSLTFLETSFMSESNSLLPAVNSACVSVQIEDVSVNPDDGRCSAAMSVTPSVRKIYPAAQLTKSAVQTSATVYVLPRVTGGTLEEIHDEGVVPKPTIELQDKGGYERYWHLVHGYHLPSSAMTRFMTVSFGSLILSYPIGCVWRELWAPLPAASKSHSKSIASSFLRATSNIRFYASSEEAHIVTNIDIQPPAPPVPSAPGPSPAKAAAAFITGPALRDMQVAEDYGDRDTHDHFQPLGADNIDLTAAMNPSLNKASKPPPIAKPPPTIRVAAPPAKRPAQSSAAKTAAAARPTAPVPPPSAGAKKAGRVAQGKRKARGPAAKPKQAKKPRKK</sequence>
<accession>A0A0G4EN19</accession>
<dbReference type="AlphaFoldDB" id="A0A0G4EN19"/>
<dbReference type="OrthoDB" id="10373970at2759"/>
<evidence type="ECO:0000313" key="2">
    <source>
        <dbReference type="EMBL" id="CEL99227.1"/>
    </source>
</evidence>
<evidence type="ECO:0000256" key="1">
    <source>
        <dbReference type="SAM" id="MobiDB-lite"/>
    </source>
</evidence>